<sequence>MEWRRSKFERRRPQEKGNGYCSGEDQVGVGISSINPAIRAEDRIFNKPSRSGAFPAAPPPLHPVPGPTARTTSCVVGRRGLVVVRVQHRLLV</sequence>
<name>A0A540MQX9_MALBA</name>
<comment type="caution">
    <text evidence="2">The sequence shown here is derived from an EMBL/GenBank/DDBJ whole genome shotgun (WGS) entry which is preliminary data.</text>
</comment>
<feature type="region of interest" description="Disordered" evidence="1">
    <location>
        <begin position="1"/>
        <end position="24"/>
    </location>
</feature>
<dbReference type="AlphaFoldDB" id="A0A540MQX9"/>
<evidence type="ECO:0000313" key="3">
    <source>
        <dbReference type="Proteomes" id="UP000315295"/>
    </source>
</evidence>
<feature type="region of interest" description="Disordered" evidence="1">
    <location>
        <begin position="49"/>
        <end position="69"/>
    </location>
</feature>
<accession>A0A540MQX9</accession>
<evidence type="ECO:0000256" key="1">
    <source>
        <dbReference type="SAM" id="MobiDB-lite"/>
    </source>
</evidence>
<dbReference type="EMBL" id="VIEB01000200">
    <property type="protein sequence ID" value="TQE01181.1"/>
    <property type="molecule type" value="Genomic_DNA"/>
</dbReference>
<proteinExistence type="predicted"/>
<feature type="compositionally biased region" description="Basic and acidic residues" evidence="1">
    <location>
        <begin position="1"/>
        <end position="15"/>
    </location>
</feature>
<gene>
    <name evidence="2" type="ORF">C1H46_013204</name>
</gene>
<evidence type="ECO:0000313" key="2">
    <source>
        <dbReference type="EMBL" id="TQE01181.1"/>
    </source>
</evidence>
<protein>
    <submittedName>
        <fullName evidence="2">Uncharacterized protein</fullName>
    </submittedName>
</protein>
<keyword evidence="3" id="KW-1185">Reference proteome</keyword>
<reference evidence="2 3" key="1">
    <citation type="journal article" date="2019" name="G3 (Bethesda)">
        <title>Sequencing of a Wild Apple (Malus baccata) Genome Unravels the Differences Between Cultivated and Wild Apple Species Regarding Disease Resistance and Cold Tolerance.</title>
        <authorList>
            <person name="Chen X."/>
        </authorList>
    </citation>
    <scope>NUCLEOTIDE SEQUENCE [LARGE SCALE GENOMIC DNA]</scope>
    <source>
        <strain evidence="3">cv. Shandingzi</strain>
        <tissue evidence="2">Leaves</tissue>
    </source>
</reference>
<feature type="compositionally biased region" description="Pro residues" evidence="1">
    <location>
        <begin position="56"/>
        <end position="66"/>
    </location>
</feature>
<organism evidence="2 3">
    <name type="scientific">Malus baccata</name>
    <name type="common">Siberian crab apple</name>
    <name type="synonym">Pyrus baccata</name>
    <dbReference type="NCBI Taxonomy" id="106549"/>
    <lineage>
        <taxon>Eukaryota</taxon>
        <taxon>Viridiplantae</taxon>
        <taxon>Streptophyta</taxon>
        <taxon>Embryophyta</taxon>
        <taxon>Tracheophyta</taxon>
        <taxon>Spermatophyta</taxon>
        <taxon>Magnoliopsida</taxon>
        <taxon>eudicotyledons</taxon>
        <taxon>Gunneridae</taxon>
        <taxon>Pentapetalae</taxon>
        <taxon>rosids</taxon>
        <taxon>fabids</taxon>
        <taxon>Rosales</taxon>
        <taxon>Rosaceae</taxon>
        <taxon>Amygdaloideae</taxon>
        <taxon>Maleae</taxon>
        <taxon>Malus</taxon>
    </lineage>
</organism>
<dbReference type="Proteomes" id="UP000315295">
    <property type="component" value="Unassembled WGS sequence"/>
</dbReference>